<evidence type="ECO:0000313" key="2">
    <source>
        <dbReference type="Proteomes" id="UP000038040"/>
    </source>
</evidence>
<evidence type="ECO:0000313" key="3">
    <source>
        <dbReference type="Proteomes" id="UP000274756"/>
    </source>
</evidence>
<proteinExistence type="predicted"/>
<sequence>MQNEQLDNMNASEKHWNFELKQNFEDTERRNFIRSADNSPKQDLSKRSTFRDNVLSLSWDFLQLRTANSLDITTRRTKTAIRTRSYSINQPEEENFANHRKERKCIHCQYKIQKLTHDLSSSISQLLTQKNTPNKSNICSLSNEENRICFPMKHHIHPTPNIVISPFQQQEFMPDANSSRNYEYERR</sequence>
<dbReference type="AlphaFoldDB" id="A0A0N4UNC9"/>
<evidence type="ECO:0000313" key="1">
    <source>
        <dbReference type="EMBL" id="VDN53145.1"/>
    </source>
</evidence>
<reference evidence="1 3" key="2">
    <citation type="submission" date="2018-11" db="EMBL/GenBank/DDBJ databases">
        <authorList>
            <consortium name="Pathogen Informatics"/>
        </authorList>
    </citation>
    <scope>NUCLEOTIDE SEQUENCE [LARGE SCALE GENOMIC DNA]</scope>
</reference>
<organism evidence="2 4">
    <name type="scientific">Dracunculus medinensis</name>
    <name type="common">Guinea worm</name>
    <dbReference type="NCBI Taxonomy" id="318479"/>
    <lineage>
        <taxon>Eukaryota</taxon>
        <taxon>Metazoa</taxon>
        <taxon>Ecdysozoa</taxon>
        <taxon>Nematoda</taxon>
        <taxon>Chromadorea</taxon>
        <taxon>Rhabditida</taxon>
        <taxon>Spirurina</taxon>
        <taxon>Dracunculoidea</taxon>
        <taxon>Dracunculidae</taxon>
        <taxon>Dracunculus</taxon>
    </lineage>
</organism>
<dbReference type="WBParaSite" id="DME_0000940701-mRNA-1">
    <property type="protein sequence ID" value="DME_0000940701-mRNA-1"/>
    <property type="gene ID" value="DME_0000940701"/>
</dbReference>
<evidence type="ECO:0000313" key="4">
    <source>
        <dbReference type="WBParaSite" id="DME_0000940701-mRNA-1"/>
    </source>
</evidence>
<protein>
    <submittedName>
        <fullName evidence="1 4">Uncharacterized protein</fullName>
    </submittedName>
</protein>
<accession>A0A0N4UNC9</accession>
<gene>
    <name evidence="1" type="ORF">DME_LOCUS3118</name>
</gene>
<dbReference type="EMBL" id="UYYG01000106">
    <property type="protein sequence ID" value="VDN53145.1"/>
    <property type="molecule type" value="Genomic_DNA"/>
</dbReference>
<dbReference type="Proteomes" id="UP000274756">
    <property type="component" value="Unassembled WGS sequence"/>
</dbReference>
<keyword evidence="3" id="KW-1185">Reference proteome</keyword>
<name>A0A0N4UNC9_DRAME</name>
<reference evidence="4" key="1">
    <citation type="submission" date="2017-02" db="UniProtKB">
        <authorList>
            <consortium name="WormBaseParasite"/>
        </authorList>
    </citation>
    <scope>IDENTIFICATION</scope>
</reference>
<dbReference type="Proteomes" id="UP000038040">
    <property type="component" value="Unplaced"/>
</dbReference>